<organism evidence="2">
    <name type="scientific">Streptomyces sp. R21</name>
    <dbReference type="NCBI Taxonomy" id="3238627"/>
    <lineage>
        <taxon>Bacteria</taxon>
        <taxon>Bacillati</taxon>
        <taxon>Actinomycetota</taxon>
        <taxon>Actinomycetes</taxon>
        <taxon>Kitasatosporales</taxon>
        <taxon>Streptomycetaceae</taxon>
        <taxon>Streptomyces</taxon>
    </lineage>
</organism>
<dbReference type="NCBIfam" id="NF038083">
    <property type="entry name" value="CU044_5270_fam"/>
    <property type="match status" value="1"/>
</dbReference>
<keyword evidence="1" id="KW-0472">Membrane</keyword>
<evidence type="ECO:0000313" key="2">
    <source>
        <dbReference type="EMBL" id="XDQ29130.1"/>
    </source>
</evidence>
<protein>
    <submittedName>
        <fullName evidence="2">CU044_5270 family protein</fullName>
    </submittedName>
</protein>
<dbReference type="EMBL" id="CP163435">
    <property type="protein sequence ID" value="XDQ29130.1"/>
    <property type="molecule type" value="Genomic_DNA"/>
</dbReference>
<evidence type="ECO:0000256" key="1">
    <source>
        <dbReference type="SAM" id="Phobius"/>
    </source>
</evidence>
<name>A0AB39PDI5_9ACTN</name>
<reference evidence="2" key="1">
    <citation type="submission" date="2024-07" db="EMBL/GenBank/DDBJ databases">
        <authorList>
            <person name="Yu S.T."/>
        </authorList>
    </citation>
    <scope>NUCLEOTIDE SEQUENCE</scope>
    <source>
        <strain evidence="2">R21</strain>
    </source>
</reference>
<sequence length="324" mass="36007">MHDLDQLRDWDAEAPPLDDETRHRVRVRLFAAMHEPAPVVRRRRPVVRIALAGTVAAAVAATVLVAVRDDDGAAPRTATPPVGSAPAMQNVSVQTVLNGAAAYERAHETTAAPRDDQFIYTKEIVKERNQKTGRTNTYVDENWRSVDDSQRSWVMEVGKGWWSNPPGKNESVWPTQDWTLLERLPTDPDKLLRAMRDPFDTKPDYSGAIGKADWPMIHFSLAGLLYRVPVMPKGLRAAAYEALGKVPGVKTIPGITDAKGRTGIGISYSGVGSMDSTFIFDPKTYEFLGFRDARSSGDGKDKKTYTQLTYLDEWAIVDKVKQRP</sequence>
<proteinExistence type="predicted"/>
<dbReference type="RefSeq" id="WP_369237833.1">
    <property type="nucleotide sequence ID" value="NZ_CP163435.1"/>
</dbReference>
<dbReference type="InterPro" id="IPR047789">
    <property type="entry name" value="CU044_5270-like"/>
</dbReference>
<feature type="transmembrane region" description="Helical" evidence="1">
    <location>
        <begin position="46"/>
        <end position="67"/>
    </location>
</feature>
<accession>A0AB39PDI5</accession>
<dbReference type="AlphaFoldDB" id="A0AB39PDI5"/>
<gene>
    <name evidence="2" type="ORF">AB5J56_32540</name>
</gene>
<keyword evidence="1" id="KW-1133">Transmembrane helix</keyword>
<keyword evidence="1" id="KW-0812">Transmembrane</keyword>